<keyword evidence="1" id="KW-0378">Hydrolase</keyword>
<evidence type="ECO:0000313" key="4">
    <source>
        <dbReference type="Proteomes" id="UP000294929"/>
    </source>
</evidence>
<dbReference type="PIRSF" id="PIRSF035170">
    <property type="entry name" value="HD_phosphohydro"/>
    <property type="match status" value="1"/>
</dbReference>
<dbReference type="PANTHER" id="PTHR21174">
    <property type="match status" value="1"/>
</dbReference>
<proteinExistence type="predicted"/>
<dbReference type="OrthoDB" id="9808993at2"/>
<dbReference type="PANTHER" id="PTHR21174:SF0">
    <property type="entry name" value="HD PHOSPHOHYDROLASE FAMILY PROTEIN-RELATED"/>
    <property type="match status" value="1"/>
</dbReference>
<comment type="caution">
    <text evidence="1">The sequence shown here is derived from an EMBL/GenBank/DDBJ whole genome shotgun (WGS) entry which is preliminary data.</text>
</comment>
<accession>A0A1A0MKJ9</accession>
<dbReference type="Proteomes" id="UP000093962">
    <property type="component" value="Unassembled WGS sequence"/>
</dbReference>
<dbReference type="Proteomes" id="UP000294929">
    <property type="component" value="Unassembled WGS sequence"/>
</dbReference>
<organism evidence="1 3">
    <name type="scientific">Mycolicibacterium mucogenicum</name>
    <name type="common">Mycobacterium mucogenicum</name>
    <dbReference type="NCBI Taxonomy" id="56689"/>
    <lineage>
        <taxon>Bacteria</taxon>
        <taxon>Bacillati</taxon>
        <taxon>Actinomycetota</taxon>
        <taxon>Actinomycetes</taxon>
        <taxon>Mycobacteriales</taxon>
        <taxon>Mycobacteriaceae</taxon>
        <taxon>Mycolicibacterium</taxon>
    </lineage>
</organism>
<evidence type="ECO:0000313" key="2">
    <source>
        <dbReference type="EMBL" id="TDK84444.1"/>
    </source>
</evidence>
<name>A0A1A0MKJ9_MYCMU</name>
<sequence length="208" mass="22865">MGELHRSWYELLAPHAGAAVDIAQTGRAVIASWAEPSRRYHDLDHLCDVLRSVDQLAAHAADPTAVRLAAWYHDVVYHGRSDDELASAARAERELFDLDVEHSLVTEVARLVRLTATHDPGPGDRNGETLCDADLRILASPADRYARYVAAVRAEYAHVPDAQFREGRAALLSSLLAGPALFRTPHGHAEWEAPARANLTAELRTLRA</sequence>
<reference evidence="1 3" key="1">
    <citation type="submission" date="2016-06" db="EMBL/GenBank/DDBJ databases">
        <authorList>
            <person name="Kjaerup R.B."/>
            <person name="Dalgaard T.S."/>
            <person name="Juul-Madsen H.R."/>
        </authorList>
    </citation>
    <scope>NUCLEOTIDE SEQUENCE [LARGE SCALE GENOMIC DNA]</scope>
    <source>
        <strain evidence="1 3">1199456.5</strain>
    </source>
</reference>
<dbReference type="EMBL" id="SDLO01000044">
    <property type="protein sequence ID" value="TDK84444.1"/>
    <property type="molecule type" value="Genomic_DNA"/>
</dbReference>
<reference evidence="2 4" key="2">
    <citation type="submission" date="2019-01" db="EMBL/GenBank/DDBJ databases">
        <title>High-quality-draft genome sequences of five non-tuberculosis mycobacteriaceae isolated from a nosocomial environment.</title>
        <authorList>
            <person name="Tiago I."/>
            <person name="Alarico S."/>
            <person name="Pereira S.G."/>
            <person name="Coelho C."/>
            <person name="Maranha A."/>
            <person name="Empadinhas N."/>
        </authorList>
    </citation>
    <scope>NUCLEOTIDE SEQUENCE [LARGE SCALE GENOMIC DNA]</scope>
    <source>
        <strain evidence="2 4">24AIII</strain>
    </source>
</reference>
<dbReference type="EMBL" id="LZSF01000181">
    <property type="protein sequence ID" value="OBA85303.1"/>
    <property type="molecule type" value="Genomic_DNA"/>
</dbReference>
<dbReference type="GO" id="GO:0016787">
    <property type="term" value="F:hydrolase activity"/>
    <property type="evidence" value="ECO:0007669"/>
    <property type="project" value="UniProtKB-KW"/>
</dbReference>
<dbReference type="Gene3D" id="1.10.3210.10">
    <property type="entry name" value="Hypothetical protein af1432"/>
    <property type="match status" value="1"/>
</dbReference>
<protein>
    <submittedName>
        <fullName evidence="1">Metal-dependent phosphohydrolase</fullName>
    </submittedName>
</protein>
<dbReference type="AlphaFoldDB" id="A0A1A0MKJ9"/>
<evidence type="ECO:0000313" key="3">
    <source>
        <dbReference type="Proteomes" id="UP000093962"/>
    </source>
</evidence>
<evidence type="ECO:0000313" key="1">
    <source>
        <dbReference type="EMBL" id="OBA85303.1"/>
    </source>
</evidence>
<dbReference type="InterPro" id="IPR009218">
    <property type="entry name" value="HD_phosphohydro"/>
</dbReference>
<dbReference type="SUPFAM" id="SSF109604">
    <property type="entry name" value="HD-domain/PDEase-like"/>
    <property type="match status" value="1"/>
</dbReference>
<gene>
    <name evidence="1" type="ORF">A5642_24250</name>
    <name evidence="2" type="ORF">EUA03_26605</name>
</gene>